<dbReference type="PANTHER" id="PTHR23023">
    <property type="entry name" value="DIMETHYLANILINE MONOOXYGENASE"/>
    <property type="match status" value="1"/>
</dbReference>
<dbReference type="OrthoDB" id="2915840at2759"/>
<accession>A0A9P4HK05</accession>
<dbReference type="SUPFAM" id="SSF51905">
    <property type="entry name" value="FAD/NAD(P)-binding domain"/>
    <property type="match status" value="1"/>
</dbReference>
<gene>
    <name evidence="4" type="ORF">EK21DRAFT_96337</name>
</gene>
<dbReference type="Gene3D" id="3.50.50.60">
    <property type="entry name" value="FAD/NAD(P)-binding domain"/>
    <property type="match status" value="2"/>
</dbReference>
<reference evidence="4" key="1">
    <citation type="journal article" date="2020" name="Stud. Mycol.">
        <title>101 Dothideomycetes genomes: a test case for predicting lifestyles and emergence of pathogens.</title>
        <authorList>
            <person name="Haridas S."/>
            <person name="Albert R."/>
            <person name="Binder M."/>
            <person name="Bloem J."/>
            <person name="Labutti K."/>
            <person name="Salamov A."/>
            <person name="Andreopoulos B."/>
            <person name="Baker S."/>
            <person name="Barry K."/>
            <person name="Bills G."/>
            <person name="Bluhm B."/>
            <person name="Cannon C."/>
            <person name="Castanera R."/>
            <person name="Culley D."/>
            <person name="Daum C."/>
            <person name="Ezra D."/>
            <person name="Gonzalez J."/>
            <person name="Henrissat B."/>
            <person name="Kuo A."/>
            <person name="Liang C."/>
            <person name="Lipzen A."/>
            <person name="Lutzoni F."/>
            <person name="Magnuson J."/>
            <person name="Mondo S."/>
            <person name="Nolan M."/>
            <person name="Ohm R."/>
            <person name="Pangilinan J."/>
            <person name="Park H.-J."/>
            <person name="Ramirez L."/>
            <person name="Alfaro M."/>
            <person name="Sun H."/>
            <person name="Tritt A."/>
            <person name="Yoshinaga Y."/>
            <person name="Zwiers L.-H."/>
            <person name="Turgeon B."/>
            <person name="Goodwin S."/>
            <person name="Spatafora J."/>
            <person name="Crous P."/>
            <person name="Grigoriev I."/>
        </authorList>
    </citation>
    <scope>NUCLEOTIDE SEQUENCE</scope>
    <source>
        <strain evidence="4">CBS 110217</strain>
    </source>
</reference>
<evidence type="ECO:0000256" key="1">
    <source>
        <dbReference type="ARBA" id="ARBA00022630"/>
    </source>
</evidence>
<protein>
    <submittedName>
        <fullName evidence="4">Dimethylaniline monooxygenase</fullName>
    </submittedName>
</protein>
<dbReference type="InterPro" id="IPR050346">
    <property type="entry name" value="FMO-like"/>
</dbReference>
<dbReference type="InterPro" id="IPR036188">
    <property type="entry name" value="FAD/NAD-bd_sf"/>
</dbReference>
<evidence type="ECO:0000256" key="3">
    <source>
        <dbReference type="ARBA" id="ARBA00023002"/>
    </source>
</evidence>
<dbReference type="AlphaFoldDB" id="A0A9P4HK05"/>
<sequence length="564" mass="64627">MDDYDVIIVGAGLSGIIAAARYLQRHPDCNLTILEQDNCVGGVWSKRHDYPSFWTQWAHGIAEFADFPMERPPEEDRMHDLFRARYTGKYFEDYVDHVKVDGCSLRDRIQFNVHVRSVVKRDDRWKLKWTGSGGKEDLRTLTAALMMMANGQASIPRMPELPGQETFKGKIVHLLDFSQSDIITNTRYQHVSVLGGGKSALDMVYESVKAGKTVSWVIRKSGDGGTGPGFFVPPDVKTPYRNPGFAAQTRAMSTLQPCFMVKDTWWTWFLHRTSYGVGLVKWIFRQADKTARNRAAYTERDKTRGFDKLELFWQNGTGGILHHDDFWPLVAERVNVHRGRVKKLLRNEIYIDDGDDVHFPCDAVLCGTGWQRGLDMFSDNLKAELGLPYQKSLSLETPELRKEWGDLVAIADESILNQFHVLRNPPLHTHIEESRTPYKLYRGMAPLHDDTILFMNHVTISNKLLGAEAQAMWAVAYFDGNIKVPVAEKEKNIATWIAWCKRRYLSNGGLGNNAGFDSVSYVDVLLDEMGVSAHRSKTWWKYWFEPMFPADLGRAWQEYLECRR</sequence>
<keyword evidence="4" id="KW-0503">Monooxygenase</keyword>
<name>A0A9P4HK05_9PLEO</name>
<dbReference type="GO" id="GO:0004497">
    <property type="term" value="F:monooxygenase activity"/>
    <property type="evidence" value="ECO:0007669"/>
    <property type="project" value="UniProtKB-KW"/>
</dbReference>
<evidence type="ECO:0000313" key="4">
    <source>
        <dbReference type="EMBL" id="KAF2035674.1"/>
    </source>
</evidence>
<keyword evidence="2" id="KW-0274">FAD</keyword>
<dbReference type="EMBL" id="ML978156">
    <property type="protein sequence ID" value="KAF2035674.1"/>
    <property type="molecule type" value="Genomic_DNA"/>
</dbReference>
<evidence type="ECO:0000256" key="2">
    <source>
        <dbReference type="ARBA" id="ARBA00022827"/>
    </source>
</evidence>
<comment type="caution">
    <text evidence="4">The sequence shown here is derived from an EMBL/GenBank/DDBJ whole genome shotgun (WGS) entry which is preliminary data.</text>
</comment>
<keyword evidence="3" id="KW-0560">Oxidoreductase</keyword>
<organism evidence="4 5">
    <name type="scientific">Setomelanomma holmii</name>
    <dbReference type="NCBI Taxonomy" id="210430"/>
    <lineage>
        <taxon>Eukaryota</taxon>
        <taxon>Fungi</taxon>
        <taxon>Dikarya</taxon>
        <taxon>Ascomycota</taxon>
        <taxon>Pezizomycotina</taxon>
        <taxon>Dothideomycetes</taxon>
        <taxon>Pleosporomycetidae</taxon>
        <taxon>Pleosporales</taxon>
        <taxon>Pleosporineae</taxon>
        <taxon>Phaeosphaeriaceae</taxon>
        <taxon>Setomelanomma</taxon>
    </lineage>
</organism>
<evidence type="ECO:0000313" key="5">
    <source>
        <dbReference type="Proteomes" id="UP000799777"/>
    </source>
</evidence>
<dbReference type="Proteomes" id="UP000799777">
    <property type="component" value="Unassembled WGS sequence"/>
</dbReference>
<dbReference type="Pfam" id="PF13738">
    <property type="entry name" value="Pyr_redox_3"/>
    <property type="match status" value="1"/>
</dbReference>
<keyword evidence="5" id="KW-1185">Reference proteome</keyword>
<keyword evidence="1" id="KW-0285">Flavoprotein</keyword>
<proteinExistence type="predicted"/>